<dbReference type="AlphaFoldDB" id="N0BF91"/>
<feature type="transmembrane region" description="Helical" evidence="8">
    <location>
        <begin position="120"/>
        <end position="141"/>
    </location>
</feature>
<comment type="subcellular location">
    <subcellularLocation>
        <location evidence="1 8">Cell membrane</location>
        <topology evidence="1 8">Multi-pass membrane protein</topology>
    </subcellularLocation>
</comment>
<dbReference type="KEGG" id="ast:Asulf_00927"/>
<dbReference type="EMBL" id="CP005290">
    <property type="protein sequence ID" value="AGK60932.1"/>
    <property type="molecule type" value="Genomic_DNA"/>
</dbReference>
<feature type="transmembrane region" description="Helical" evidence="8">
    <location>
        <begin position="83"/>
        <end position="108"/>
    </location>
</feature>
<feature type="transmembrane region" description="Helical" evidence="8">
    <location>
        <begin position="147"/>
        <end position="163"/>
    </location>
</feature>
<dbReference type="Gene3D" id="1.10.3720.10">
    <property type="entry name" value="MetI-like"/>
    <property type="match status" value="1"/>
</dbReference>
<protein>
    <submittedName>
        <fullName evidence="10">ABC-type dipeptide/oligopeptide/nickel transport systems, permease component</fullName>
    </submittedName>
</protein>
<evidence type="ECO:0000256" key="7">
    <source>
        <dbReference type="ARBA" id="ARBA00024202"/>
    </source>
</evidence>
<sequence length="289" mass="31596">MRPNEIASVIAKTRTSISTVNFIALLIILCLFLVAVFADVISPYDPYEVNMKEKLQKPNLNHLLGTDQLGRDVLSRIIYGTRISLFVSVFAIAIIMFLGIMFGSIAAYFGGKVDEVIMRFVDVLLSFPGLILAITLVGILGPSLKNLVIAIALTSWASYARIVRSCVLSIKEMEFVTQAKVLGASDVYILVKHVIPNAIAPIIVLATLDMGHIVLSITGLSFLGLGAQPPTPEWGTMLNEGKNFMTTAPWLTIFPGLAIMITVLAFNLLGDGLRDLLDPRVREYASKHY</sequence>
<dbReference type="InterPro" id="IPR050366">
    <property type="entry name" value="BP-dependent_transpt_permease"/>
</dbReference>
<dbReference type="InterPro" id="IPR035906">
    <property type="entry name" value="MetI-like_sf"/>
</dbReference>
<evidence type="ECO:0000256" key="2">
    <source>
        <dbReference type="ARBA" id="ARBA00022448"/>
    </source>
</evidence>
<keyword evidence="4 8" id="KW-0812">Transmembrane</keyword>
<keyword evidence="2 8" id="KW-0813">Transport</keyword>
<feature type="domain" description="ABC transmembrane type-1" evidence="9">
    <location>
        <begin position="81"/>
        <end position="270"/>
    </location>
</feature>
<keyword evidence="3" id="KW-1003">Cell membrane</keyword>
<dbReference type="PROSITE" id="PS50928">
    <property type="entry name" value="ABC_TM1"/>
    <property type="match status" value="1"/>
</dbReference>
<dbReference type="RefSeq" id="WP_015590530.1">
    <property type="nucleotide sequence ID" value="NC_021169.1"/>
</dbReference>
<dbReference type="InterPro" id="IPR025966">
    <property type="entry name" value="OppC_N"/>
</dbReference>
<evidence type="ECO:0000256" key="6">
    <source>
        <dbReference type="ARBA" id="ARBA00023136"/>
    </source>
</evidence>
<dbReference type="CDD" id="cd06261">
    <property type="entry name" value="TM_PBP2"/>
    <property type="match status" value="1"/>
</dbReference>
<name>N0BF91_9EURY</name>
<feature type="transmembrane region" description="Helical" evidence="8">
    <location>
        <begin position="20"/>
        <end position="41"/>
    </location>
</feature>
<feature type="transmembrane region" description="Helical" evidence="8">
    <location>
        <begin position="247"/>
        <end position="270"/>
    </location>
</feature>
<dbReference type="STRING" id="387631.Asulf_00927"/>
<keyword evidence="5 8" id="KW-1133">Transmembrane helix</keyword>
<dbReference type="HOGENOM" id="CLU_028518_1_1_2"/>
<comment type="similarity">
    <text evidence="7">Belongs to the binding-protein-dependent transport system permease family. OppBC subfamily.</text>
</comment>
<dbReference type="PANTHER" id="PTHR43386">
    <property type="entry name" value="OLIGOPEPTIDE TRANSPORT SYSTEM PERMEASE PROTEIN APPC"/>
    <property type="match status" value="1"/>
</dbReference>
<evidence type="ECO:0000256" key="1">
    <source>
        <dbReference type="ARBA" id="ARBA00004651"/>
    </source>
</evidence>
<organism evidence="10 11">
    <name type="scientific">Archaeoglobus sulfaticallidus PM70-1</name>
    <dbReference type="NCBI Taxonomy" id="387631"/>
    <lineage>
        <taxon>Archaea</taxon>
        <taxon>Methanobacteriati</taxon>
        <taxon>Methanobacteriota</taxon>
        <taxon>Archaeoglobi</taxon>
        <taxon>Archaeoglobales</taxon>
        <taxon>Archaeoglobaceae</taxon>
        <taxon>Archaeoglobus</taxon>
    </lineage>
</organism>
<evidence type="ECO:0000313" key="10">
    <source>
        <dbReference type="EMBL" id="AGK60932.1"/>
    </source>
</evidence>
<dbReference type="Pfam" id="PF00528">
    <property type="entry name" value="BPD_transp_1"/>
    <property type="match status" value="1"/>
</dbReference>
<feature type="transmembrane region" description="Helical" evidence="8">
    <location>
        <begin position="202"/>
        <end position="227"/>
    </location>
</feature>
<evidence type="ECO:0000259" key="9">
    <source>
        <dbReference type="PROSITE" id="PS50928"/>
    </source>
</evidence>
<dbReference type="PANTHER" id="PTHR43386:SF1">
    <property type="entry name" value="D,D-DIPEPTIDE TRANSPORT SYSTEM PERMEASE PROTEIN DDPC-RELATED"/>
    <property type="match status" value="1"/>
</dbReference>
<dbReference type="eggNOG" id="arCOG00748">
    <property type="taxonomic scope" value="Archaea"/>
</dbReference>
<evidence type="ECO:0000256" key="5">
    <source>
        <dbReference type="ARBA" id="ARBA00022989"/>
    </source>
</evidence>
<dbReference type="Pfam" id="PF12911">
    <property type="entry name" value="OppC_N"/>
    <property type="match status" value="1"/>
</dbReference>
<gene>
    <name evidence="10" type="ORF">Asulf_00927</name>
</gene>
<dbReference type="GO" id="GO:0005886">
    <property type="term" value="C:plasma membrane"/>
    <property type="evidence" value="ECO:0007669"/>
    <property type="project" value="UniProtKB-SubCell"/>
</dbReference>
<keyword evidence="6 8" id="KW-0472">Membrane</keyword>
<accession>N0BF91</accession>
<evidence type="ECO:0000313" key="11">
    <source>
        <dbReference type="Proteomes" id="UP000013307"/>
    </source>
</evidence>
<dbReference type="InterPro" id="IPR000515">
    <property type="entry name" value="MetI-like"/>
</dbReference>
<dbReference type="Proteomes" id="UP000013307">
    <property type="component" value="Chromosome"/>
</dbReference>
<evidence type="ECO:0000256" key="8">
    <source>
        <dbReference type="RuleBase" id="RU363032"/>
    </source>
</evidence>
<dbReference type="NCBIfam" id="NF045474">
    <property type="entry name" value="Opp2C"/>
    <property type="match status" value="1"/>
</dbReference>
<proteinExistence type="inferred from homology"/>
<dbReference type="GeneID" id="15392568"/>
<evidence type="ECO:0000256" key="3">
    <source>
        <dbReference type="ARBA" id="ARBA00022475"/>
    </source>
</evidence>
<dbReference type="InterPro" id="IPR053385">
    <property type="entry name" value="ABC_transport_permease"/>
</dbReference>
<evidence type="ECO:0000256" key="4">
    <source>
        <dbReference type="ARBA" id="ARBA00022692"/>
    </source>
</evidence>
<dbReference type="SUPFAM" id="SSF161098">
    <property type="entry name" value="MetI-like"/>
    <property type="match status" value="1"/>
</dbReference>
<reference evidence="10 11" key="1">
    <citation type="journal article" date="2013" name="Genome Announc.">
        <title>Complete Genome Sequence of the Thermophilic and Facultatively Chemolithoautotrophic Sulfate Reducer Archaeoglobus sulfaticallidus Strain PM70-1T.</title>
        <authorList>
            <person name="Stokke R."/>
            <person name="Hocking W.P."/>
            <person name="Steinsbu B.O."/>
            <person name="Steen I.H."/>
        </authorList>
    </citation>
    <scope>NUCLEOTIDE SEQUENCE [LARGE SCALE GENOMIC DNA]</scope>
    <source>
        <strain evidence="10">PM70-1</strain>
    </source>
</reference>
<keyword evidence="11" id="KW-1185">Reference proteome</keyword>
<dbReference type="GO" id="GO:0055085">
    <property type="term" value="P:transmembrane transport"/>
    <property type="evidence" value="ECO:0007669"/>
    <property type="project" value="InterPro"/>
</dbReference>
<dbReference type="OrthoDB" id="312811at2157"/>